<keyword evidence="6" id="KW-0067">ATP-binding</keyword>
<dbReference type="InterPro" id="IPR029495">
    <property type="entry name" value="NACHT-assoc"/>
</dbReference>
<dbReference type="Gene3D" id="3.40.50.300">
    <property type="entry name" value="P-loop containing nucleotide triphosphate hydrolases"/>
    <property type="match status" value="1"/>
</dbReference>
<accession>A0AAV6GTZ4</accession>
<protein>
    <recommendedName>
        <fullName evidence="11">NACHT, LRR and PYD domains-containing protein 12-like</fullName>
    </recommendedName>
</protein>
<organism evidence="9 10">
    <name type="scientific">Alosa alosa</name>
    <name type="common">allis shad</name>
    <dbReference type="NCBI Taxonomy" id="278164"/>
    <lineage>
        <taxon>Eukaryota</taxon>
        <taxon>Metazoa</taxon>
        <taxon>Chordata</taxon>
        <taxon>Craniata</taxon>
        <taxon>Vertebrata</taxon>
        <taxon>Euteleostomi</taxon>
        <taxon>Actinopterygii</taxon>
        <taxon>Neopterygii</taxon>
        <taxon>Teleostei</taxon>
        <taxon>Clupei</taxon>
        <taxon>Clupeiformes</taxon>
        <taxon>Clupeoidei</taxon>
        <taxon>Clupeidae</taxon>
        <taxon>Alosa</taxon>
    </lineage>
</organism>
<dbReference type="InterPro" id="IPR001870">
    <property type="entry name" value="B30.2/SPRY"/>
</dbReference>
<evidence type="ECO:0000256" key="4">
    <source>
        <dbReference type="ARBA" id="ARBA00022737"/>
    </source>
</evidence>
<evidence type="ECO:0008006" key="11">
    <source>
        <dbReference type="Google" id="ProtNLM"/>
    </source>
</evidence>
<dbReference type="GO" id="GO:0007166">
    <property type="term" value="P:cell surface receptor signaling pathway"/>
    <property type="evidence" value="ECO:0007669"/>
    <property type="project" value="InterPro"/>
</dbReference>
<gene>
    <name evidence="9" type="ORF">AALO_G00093460</name>
</gene>
<dbReference type="PROSITE" id="PS51450">
    <property type="entry name" value="LRR"/>
    <property type="match status" value="1"/>
</dbReference>
<evidence type="ECO:0000256" key="2">
    <source>
        <dbReference type="ARBA" id="ARBA00022490"/>
    </source>
</evidence>
<dbReference type="InterPro" id="IPR041267">
    <property type="entry name" value="NLRP_HD2"/>
</dbReference>
<dbReference type="Pfam" id="PF14484">
    <property type="entry name" value="FISNA"/>
    <property type="match status" value="1"/>
</dbReference>
<dbReference type="InterPro" id="IPR007111">
    <property type="entry name" value="NACHT_NTPase"/>
</dbReference>
<feature type="domain" description="B30.2/SPRY" evidence="7">
    <location>
        <begin position="1078"/>
        <end position="1284"/>
    </location>
</feature>
<dbReference type="SMART" id="SM00449">
    <property type="entry name" value="SPRY"/>
    <property type="match status" value="1"/>
</dbReference>
<dbReference type="SMART" id="SM00368">
    <property type="entry name" value="LRR_RI"/>
    <property type="match status" value="8"/>
</dbReference>
<dbReference type="Pfam" id="PF13516">
    <property type="entry name" value="LRR_6"/>
    <property type="match status" value="4"/>
</dbReference>
<comment type="subcellular location">
    <subcellularLocation>
        <location evidence="1">Cytoplasm</location>
    </subcellularLocation>
</comment>
<dbReference type="CDD" id="cd21037">
    <property type="entry name" value="MLKL_NTD"/>
    <property type="match status" value="1"/>
</dbReference>
<dbReference type="FunFam" id="3.40.50.300:FF:000210">
    <property type="entry name" value="Si:dkey-16p6.1"/>
    <property type="match status" value="1"/>
</dbReference>
<dbReference type="InterPro" id="IPR036537">
    <property type="entry name" value="Adaptor_Cbl_N_dom_sf"/>
</dbReference>
<proteinExistence type="predicted"/>
<dbReference type="Gene3D" id="2.60.120.920">
    <property type="match status" value="1"/>
</dbReference>
<dbReference type="SUPFAM" id="SSF49899">
    <property type="entry name" value="Concanavalin A-like lectins/glucanases"/>
    <property type="match status" value="1"/>
</dbReference>
<dbReference type="PROSITE" id="PS50188">
    <property type="entry name" value="B302_SPRY"/>
    <property type="match status" value="1"/>
</dbReference>
<dbReference type="GO" id="GO:0005524">
    <property type="term" value="F:ATP binding"/>
    <property type="evidence" value="ECO:0007669"/>
    <property type="project" value="UniProtKB-KW"/>
</dbReference>
<dbReference type="CDD" id="cd16040">
    <property type="entry name" value="SPRY_PRY_SNTX"/>
    <property type="match status" value="1"/>
</dbReference>
<dbReference type="PROSITE" id="PS50837">
    <property type="entry name" value="NACHT"/>
    <property type="match status" value="1"/>
</dbReference>
<dbReference type="InterPro" id="IPR003877">
    <property type="entry name" value="SPRY_dom"/>
</dbReference>
<dbReference type="InterPro" id="IPR003879">
    <property type="entry name" value="Butyrophylin_SPRY"/>
</dbReference>
<evidence type="ECO:0000259" key="8">
    <source>
        <dbReference type="PROSITE" id="PS50837"/>
    </source>
</evidence>
<dbReference type="Pfam" id="PF05729">
    <property type="entry name" value="NACHT"/>
    <property type="match status" value="1"/>
</dbReference>
<sequence>MAVAGVVTAAKVVSSVVSNAWSLYSQLQTAKRNKDSFEKLATDVKDVIDVLQTVTNQGVDEGVVKKGLETFEHALRSAETLLQKYGRSNKFMYCVRAGSWQNRFEMVNTQLSKAKQQLTLCLLVEQRGQHQSDEKDEEARAHASLQKALGDHKSSMQKRFECICEGLEQRGRKTLLNKIYTQLYITEGESDEVNNEHEIIQMDKLSRNTPETPIDCNDIFKALPGQGRHIRTVMTKGIAGIGKTVSVHKFILDWADEKANQEVHLLLFLPFRELNLLKDDEFTLHNLLLKFHPELAALSGICYRNLQVVFIFDGIDESKLPLNFQSNKLVGDVMETATLDMLVTNLIKGNLLRSARIWMTSRPAAAGQIPSEYVDRITEVRGFEKQQKEDYFINRIDDQDRAQQILSHIKTKRSLYIMCHIPVFCYIAATVLQEMLGEYDSAEIPSTLTEMYIYFLIIQLDKKKQKYDGVKPERTNILEANRDAILKLAELAFKNLEQGTILFEEDDLNECGINLEEASVHSGFCTEILREEPKFALRKFYCFVHLSLQEFLAALFVFVSFMNEDMAALKSFLKVKPKKVFLYLLLRRAVEKSLQSKNGHWDLFLRFLLGISLESSQKLLEGLLTRPLSENKNENSKSLELITKHLKGVHEKNISPDRFINLINCLSEMKDHSLQNDLSFISYEKRAEAELSPAHCSALADTLLKSEDVLDEFDIDKYNTTDDGRQRLVPVVKWCRKAWLTDCNLKDSCEIIASVLQSASSHLRELHLDGSTMPDSGMKAVFCSLTNPSCMLERLSLVYCARTDNDMFEHLGSSLVSLRQDSRLVDLDLSCCHKDNIKVLTAGLKNPHCKVKRLSLRKCHLSSSHCEDLASILCSSSSSLKELDLRDNNLQHSGEELLYSGLQSSQCTLEILRLSASNLTEASWRCLMSVFHRELDLSESRLLKSELEQLSAALRSPDCRVNTLRLKQCFLKDEHCKVLASVLSSDGSHLKELDLSDNDLQDSGVELLSSGLQSPQCTLEILRLSFCGVTEKGCEFLASALSANPSYLRELDLSYNHPGDTGVKLLSEKNDSKLDTLIVDHDAVCWLKSGLKKYACELTLDPDTAHHEISLSENQQKLIVSEQNYPDHPDRFRSCEQVLSVEKLTGRCYWEAEWNGLSVYIGAAYRKQGIKERDCRLGLNDTSWGLLCQDVATTVRLGKQNYTASHDRKAFPKVSTTFYCNRVGVFLDRKAGTLSFYSVSSDTLTHLHTFQHKFTEDLYAGFGFVFSLTTFMDPSSVTISLCQV</sequence>
<keyword evidence="5" id="KW-0547">Nucleotide-binding</keyword>
<dbReference type="InterPro" id="IPR043136">
    <property type="entry name" value="B30.2/SPRY_sf"/>
</dbReference>
<dbReference type="PRINTS" id="PR01407">
    <property type="entry name" value="BUTYPHLNCDUF"/>
</dbReference>
<dbReference type="Gene3D" id="3.80.10.10">
    <property type="entry name" value="Ribonuclease Inhibitor"/>
    <property type="match status" value="2"/>
</dbReference>
<comment type="caution">
    <text evidence="9">The sequence shown here is derived from an EMBL/GenBank/DDBJ whole genome shotgun (WGS) entry which is preliminary data.</text>
</comment>
<keyword evidence="3" id="KW-0433">Leucine-rich repeat</keyword>
<dbReference type="InterPro" id="IPR032675">
    <property type="entry name" value="LRR_dom_sf"/>
</dbReference>
<feature type="domain" description="NACHT" evidence="8">
    <location>
        <begin position="231"/>
        <end position="365"/>
    </location>
</feature>
<dbReference type="InterPro" id="IPR059179">
    <property type="entry name" value="MLKL-like_MCAfunc"/>
</dbReference>
<name>A0AAV6GTZ4_9TELE</name>
<evidence type="ECO:0000256" key="3">
    <source>
        <dbReference type="ARBA" id="ARBA00022614"/>
    </source>
</evidence>
<reference evidence="9" key="1">
    <citation type="submission" date="2020-10" db="EMBL/GenBank/DDBJ databases">
        <title>Chromosome-scale genome assembly of the Allis shad, Alosa alosa.</title>
        <authorList>
            <person name="Margot Z."/>
            <person name="Christophe K."/>
            <person name="Cabau C."/>
            <person name="Louis A."/>
            <person name="Berthelot C."/>
            <person name="Parey E."/>
            <person name="Roest Crollius H."/>
            <person name="Montfort J."/>
            <person name="Robinson-Rechavi M."/>
            <person name="Bucao C."/>
            <person name="Bouchez O."/>
            <person name="Gislard M."/>
            <person name="Lluch J."/>
            <person name="Milhes M."/>
            <person name="Lampietro C."/>
            <person name="Lopez Roques C."/>
            <person name="Donnadieu C."/>
            <person name="Braasch I."/>
            <person name="Desvignes T."/>
            <person name="Postlethwait J."/>
            <person name="Bobe J."/>
            <person name="Guiguen Y."/>
        </authorList>
    </citation>
    <scope>NUCLEOTIDE SEQUENCE</scope>
    <source>
        <strain evidence="9">M-15738</strain>
        <tissue evidence="9">Blood</tissue>
    </source>
</reference>
<dbReference type="Pfam" id="PF17776">
    <property type="entry name" value="NLRC4_HD2"/>
    <property type="match status" value="1"/>
</dbReference>
<dbReference type="InterPro" id="IPR006574">
    <property type="entry name" value="PRY"/>
</dbReference>
<dbReference type="InterPro" id="IPR051261">
    <property type="entry name" value="NLR"/>
</dbReference>
<evidence type="ECO:0000313" key="9">
    <source>
        <dbReference type="EMBL" id="KAG5277974.1"/>
    </source>
</evidence>
<dbReference type="InterPro" id="IPR041075">
    <property type="entry name" value="NOD1/2_WH"/>
</dbReference>
<dbReference type="InterPro" id="IPR027417">
    <property type="entry name" value="P-loop_NTPase"/>
</dbReference>
<dbReference type="InterPro" id="IPR013320">
    <property type="entry name" value="ConA-like_dom_sf"/>
</dbReference>
<dbReference type="GO" id="GO:0005737">
    <property type="term" value="C:cytoplasm"/>
    <property type="evidence" value="ECO:0007669"/>
    <property type="project" value="UniProtKB-SubCell"/>
</dbReference>
<dbReference type="Pfam" id="PF13765">
    <property type="entry name" value="PRY"/>
    <property type="match status" value="1"/>
</dbReference>
<keyword evidence="2" id="KW-0963">Cytoplasm</keyword>
<evidence type="ECO:0000259" key="7">
    <source>
        <dbReference type="PROSITE" id="PS50188"/>
    </source>
</evidence>
<dbReference type="Pfam" id="PF22215">
    <property type="entry name" value="MLKL_N"/>
    <property type="match status" value="1"/>
</dbReference>
<evidence type="ECO:0000256" key="1">
    <source>
        <dbReference type="ARBA" id="ARBA00004496"/>
    </source>
</evidence>
<dbReference type="Pfam" id="PF17779">
    <property type="entry name" value="WHD_NOD2"/>
    <property type="match status" value="1"/>
</dbReference>
<keyword evidence="4" id="KW-0677">Repeat</keyword>
<dbReference type="Pfam" id="PF00622">
    <property type="entry name" value="SPRY"/>
    <property type="match status" value="1"/>
</dbReference>
<evidence type="ECO:0000256" key="6">
    <source>
        <dbReference type="ARBA" id="ARBA00022840"/>
    </source>
</evidence>
<dbReference type="SUPFAM" id="SSF52047">
    <property type="entry name" value="RNI-like"/>
    <property type="match status" value="1"/>
</dbReference>
<dbReference type="SMART" id="SM00589">
    <property type="entry name" value="PRY"/>
    <property type="match status" value="1"/>
</dbReference>
<dbReference type="InterPro" id="IPR001611">
    <property type="entry name" value="Leu-rich_rpt"/>
</dbReference>
<evidence type="ECO:0000256" key="5">
    <source>
        <dbReference type="ARBA" id="ARBA00022741"/>
    </source>
</evidence>
<dbReference type="InterPro" id="IPR054000">
    <property type="entry name" value="MLKL_N"/>
</dbReference>
<dbReference type="Gene3D" id="1.20.930.20">
    <property type="entry name" value="Adaptor protein Cbl, N-terminal domain"/>
    <property type="match status" value="1"/>
</dbReference>
<keyword evidence="10" id="KW-1185">Reference proteome</keyword>
<dbReference type="SMART" id="SM01288">
    <property type="entry name" value="FISNA"/>
    <property type="match status" value="1"/>
</dbReference>
<dbReference type="Proteomes" id="UP000823561">
    <property type="component" value="Chromosome 7"/>
</dbReference>
<evidence type="ECO:0000313" key="10">
    <source>
        <dbReference type="Proteomes" id="UP000823561"/>
    </source>
</evidence>
<dbReference type="EMBL" id="JADWDJ010000007">
    <property type="protein sequence ID" value="KAG5277974.1"/>
    <property type="molecule type" value="Genomic_DNA"/>
</dbReference>
<dbReference type="PANTHER" id="PTHR24106">
    <property type="entry name" value="NACHT, LRR AND CARD DOMAINS-CONTAINING"/>
    <property type="match status" value="1"/>
</dbReference>